<dbReference type="RefSeq" id="WP_212994102.1">
    <property type="nucleotide sequence ID" value="NZ_BAABEA010000022.1"/>
</dbReference>
<dbReference type="EMBL" id="BOQL01000078">
    <property type="protein sequence ID" value="GIM78893.1"/>
    <property type="molecule type" value="Genomic_DNA"/>
</dbReference>
<protein>
    <submittedName>
        <fullName evidence="2">Uncharacterized protein</fullName>
    </submittedName>
</protein>
<organism evidence="2 3">
    <name type="scientific">Actinoplanes auranticolor</name>
    <dbReference type="NCBI Taxonomy" id="47988"/>
    <lineage>
        <taxon>Bacteria</taxon>
        <taxon>Bacillati</taxon>
        <taxon>Actinomycetota</taxon>
        <taxon>Actinomycetes</taxon>
        <taxon>Micromonosporales</taxon>
        <taxon>Micromonosporaceae</taxon>
        <taxon>Actinoplanes</taxon>
    </lineage>
</organism>
<dbReference type="AlphaFoldDB" id="A0A919SXF3"/>
<comment type="caution">
    <text evidence="2">The sequence shown here is derived from an EMBL/GenBank/DDBJ whole genome shotgun (WGS) entry which is preliminary data.</text>
</comment>
<accession>A0A919SXF3</accession>
<evidence type="ECO:0000313" key="3">
    <source>
        <dbReference type="Proteomes" id="UP000681340"/>
    </source>
</evidence>
<gene>
    <name evidence="2" type="ORF">Aau02nite_83030</name>
</gene>
<proteinExistence type="predicted"/>
<evidence type="ECO:0000313" key="2">
    <source>
        <dbReference type="EMBL" id="GIM78893.1"/>
    </source>
</evidence>
<reference evidence="2" key="1">
    <citation type="submission" date="2021-03" db="EMBL/GenBank/DDBJ databases">
        <title>Whole genome shotgun sequence of Actinoplanes auranticolor NBRC 12245.</title>
        <authorList>
            <person name="Komaki H."/>
            <person name="Tamura T."/>
        </authorList>
    </citation>
    <scope>NUCLEOTIDE SEQUENCE</scope>
    <source>
        <strain evidence="2">NBRC 12245</strain>
    </source>
</reference>
<keyword evidence="1" id="KW-1133">Transmembrane helix</keyword>
<keyword evidence="1" id="KW-0812">Transmembrane</keyword>
<feature type="transmembrane region" description="Helical" evidence="1">
    <location>
        <begin position="20"/>
        <end position="49"/>
    </location>
</feature>
<keyword evidence="3" id="KW-1185">Reference proteome</keyword>
<name>A0A919SXF3_9ACTN</name>
<sequence length="71" mass="7356">MPIGAAVDRLTRWWVPVLAVAGMAMFLIVPLGPAGVTGPLLLLIAFGLLGRDLRRPRETVDGPAPVVAAAA</sequence>
<keyword evidence="1" id="KW-0472">Membrane</keyword>
<evidence type="ECO:0000256" key="1">
    <source>
        <dbReference type="SAM" id="Phobius"/>
    </source>
</evidence>
<dbReference type="Proteomes" id="UP000681340">
    <property type="component" value="Unassembled WGS sequence"/>
</dbReference>